<sequence>MNKVEYTASMQDLFSEMTLVTITYNSAEVLPEHIESLRNSAKNKLPRWLIVDNASTDGSEELLERYGQDVELVKCPKNLGFGSACNLGIKASTTRYVVVLNPDTQLDEAELEKLLAELKNNGAAIAGPALEPTTDKRVEAADWLVGAVLLFDTELMNAVGYFDEQFFLYEEDVDICKRANDAGLKVIHCRNVSIPHVGGGSTVRNKAVNEFIHFHKGRSFVLYARKHGSPASVVEKYVGDNRRRKLIALLTFGRNRYLRARAKLAGVASVLAPGETC</sequence>
<evidence type="ECO:0000313" key="2">
    <source>
        <dbReference type="EMBL" id="MEX1670434.1"/>
    </source>
</evidence>
<dbReference type="Pfam" id="PF00535">
    <property type="entry name" value="Glycos_transf_2"/>
    <property type="match status" value="1"/>
</dbReference>
<dbReference type="EMBL" id="JBFRYA010000017">
    <property type="protein sequence ID" value="MEX1670434.1"/>
    <property type="molecule type" value="Genomic_DNA"/>
</dbReference>
<organism evidence="2 3">
    <name type="scientific">Zhongshania guokunii</name>
    <dbReference type="NCBI Taxonomy" id="641783"/>
    <lineage>
        <taxon>Bacteria</taxon>
        <taxon>Pseudomonadati</taxon>
        <taxon>Pseudomonadota</taxon>
        <taxon>Gammaproteobacteria</taxon>
        <taxon>Cellvibrionales</taxon>
        <taxon>Spongiibacteraceae</taxon>
        <taxon>Zhongshania</taxon>
    </lineage>
</organism>
<dbReference type="PANTHER" id="PTHR43179">
    <property type="entry name" value="RHAMNOSYLTRANSFERASE WBBL"/>
    <property type="match status" value="1"/>
</dbReference>
<dbReference type="EC" id="2.4.-.-" evidence="2"/>
<dbReference type="GO" id="GO:0016757">
    <property type="term" value="F:glycosyltransferase activity"/>
    <property type="evidence" value="ECO:0007669"/>
    <property type="project" value="UniProtKB-KW"/>
</dbReference>
<protein>
    <submittedName>
        <fullName evidence="2">Glycosyltransferase family 2 protein</fullName>
        <ecNumber evidence="2">2.4.-.-</ecNumber>
    </submittedName>
</protein>
<dbReference type="Proteomes" id="UP001557485">
    <property type="component" value="Unassembled WGS sequence"/>
</dbReference>
<dbReference type="CDD" id="cd04186">
    <property type="entry name" value="GT_2_like_c"/>
    <property type="match status" value="1"/>
</dbReference>
<dbReference type="SUPFAM" id="SSF53448">
    <property type="entry name" value="Nucleotide-diphospho-sugar transferases"/>
    <property type="match status" value="1"/>
</dbReference>
<reference evidence="2 3" key="1">
    <citation type="journal article" date="2011" name="Int. J. Syst. Evol. Microbiol.">
        <title>Zhongshania antarctica gen. nov., sp. nov. and Zhongshania guokunii sp. nov., gammaproteobacteria respectively isolated from coastal attached (fast) ice and surface seawater of the Antarctic.</title>
        <authorList>
            <person name="Li H.J."/>
            <person name="Zhang X.Y."/>
            <person name="Chen C.X."/>
            <person name="Zhang Y.J."/>
            <person name="Gao Z.M."/>
            <person name="Yu Y."/>
            <person name="Chen X.L."/>
            <person name="Chen B."/>
            <person name="Zhang Y.Z."/>
        </authorList>
    </citation>
    <scope>NUCLEOTIDE SEQUENCE [LARGE SCALE GENOMIC DNA]</scope>
    <source>
        <strain evidence="2 3">ZS6-22T</strain>
    </source>
</reference>
<accession>A0ABV3UCD8</accession>
<dbReference type="RefSeq" id="WP_368382767.1">
    <property type="nucleotide sequence ID" value="NZ_JBFRYA010000017.1"/>
</dbReference>
<dbReference type="InterPro" id="IPR029044">
    <property type="entry name" value="Nucleotide-diphossugar_trans"/>
</dbReference>
<gene>
    <name evidence="2" type="ORF">AB4876_16050</name>
</gene>
<keyword evidence="2" id="KW-0328">Glycosyltransferase</keyword>
<name>A0ABV3UCD8_9GAMM</name>
<evidence type="ECO:0000259" key="1">
    <source>
        <dbReference type="Pfam" id="PF00535"/>
    </source>
</evidence>
<feature type="domain" description="Glycosyltransferase 2-like" evidence="1">
    <location>
        <begin position="19"/>
        <end position="137"/>
    </location>
</feature>
<dbReference type="Gene3D" id="3.90.550.10">
    <property type="entry name" value="Spore Coat Polysaccharide Biosynthesis Protein SpsA, Chain A"/>
    <property type="match status" value="1"/>
</dbReference>
<dbReference type="InterPro" id="IPR001173">
    <property type="entry name" value="Glyco_trans_2-like"/>
</dbReference>
<evidence type="ECO:0000313" key="3">
    <source>
        <dbReference type="Proteomes" id="UP001557485"/>
    </source>
</evidence>
<keyword evidence="2" id="KW-0808">Transferase</keyword>
<comment type="caution">
    <text evidence="2">The sequence shown here is derived from an EMBL/GenBank/DDBJ whole genome shotgun (WGS) entry which is preliminary data.</text>
</comment>
<dbReference type="PANTHER" id="PTHR43179:SF7">
    <property type="entry name" value="RHAMNOSYLTRANSFERASE WBBL"/>
    <property type="match status" value="1"/>
</dbReference>
<keyword evidence="3" id="KW-1185">Reference proteome</keyword>
<proteinExistence type="predicted"/>